<dbReference type="Proteomes" id="UP001055072">
    <property type="component" value="Unassembled WGS sequence"/>
</dbReference>
<name>A0ACB8U8V4_9APHY</name>
<dbReference type="EMBL" id="MU274907">
    <property type="protein sequence ID" value="KAI0090732.1"/>
    <property type="molecule type" value="Genomic_DNA"/>
</dbReference>
<evidence type="ECO:0000313" key="2">
    <source>
        <dbReference type="Proteomes" id="UP001055072"/>
    </source>
</evidence>
<reference evidence="1" key="1">
    <citation type="journal article" date="2021" name="Environ. Microbiol.">
        <title>Gene family expansions and transcriptome signatures uncover fungal adaptations to wood decay.</title>
        <authorList>
            <person name="Hage H."/>
            <person name="Miyauchi S."/>
            <person name="Viragh M."/>
            <person name="Drula E."/>
            <person name="Min B."/>
            <person name="Chaduli D."/>
            <person name="Navarro D."/>
            <person name="Favel A."/>
            <person name="Norest M."/>
            <person name="Lesage-Meessen L."/>
            <person name="Balint B."/>
            <person name="Merenyi Z."/>
            <person name="de Eugenio L."/>
            <person name="Morin E."/>
            <person name="Martinez A.T."/>
            <person name="Baldrian P."/>
            <person name="Stursova M."/>
            <person name="Martinez M.J."/>
            <person name="Novotny C."/>
            <person name="Magnuson J.K."/>
            <person name="Spatafora J.W."/>
            <person name="Maurice S."/>
            <person name="Pangilinan J."/>
            <person name="Andreopoulos W."/>
            <person name="LaButti K."/>
            <person name="Hundley H."/>
            <person name="Na H."/>
            <person name="Kuo A."/>
            <person name="Barry K."/>
            <person name="Lipzen A."/>
            <person name="Henrissat B."/>
            <person name="Riley R."/>
            <person name="Ahrendt S."/>
            <person name="Nagy L.G."/>
            <person name="Grigoriev I.V."/>
            <person name="Martin F."/>
            <person name="Rosso M.N."/>
        </authorList>
    </citation>
    <scope>NUCLEOTIDE SEQUENCE</scope>
    <source>
        <strain evidence="1">CBS 384.51</strain>
    </source>
</reference>
<proteinExistence type="predicted"/>
<accession>A0ACB8U8V4</accession>
<sequence length="390" mass="43708">MGAAEDDKRPNAETYPYFWHAKSEITLQDFHKKYKPSMVQDDGTKPWLWVEKSVSEEEDMDKAEEEAIALLEEVTEKVESIKNDDSIPVRANKKKGLKSKKELREEIQTSASEKLKDISIRHHCVSGKWLIFASPDKVDLIWSNLATSLIEGPLASTSATLAKVSTSPKDETQNYQHVMCLYMPDVYDQDKVTEVMKVLLRNHGMNLMGVKSNLYTAIGLDSKHASGIQSTVWKNSALMKETEIKACMALKDEFYAEVNKAKSTSAEKKAEGKSLVQASSDTKGNPKLLKKVTKTNIFSSDDEDDKLTSKPSGDSTKSIAGQPTSKKQTVQEFTSDAEDDSEIEARKQELRAKKSGKKPPERKRSRAKSTSSEDEEDHRPSKAVKRGNRK</sequence>
<evidence type="ECO:0000313" key="1">
    <source>
        <dbReference type="EMBL" id="KAI0090732.1"/>
    </source>
</evidence>
<protein>
    <submittedName>
        <fullName evidence="1">Translation initiation factor eIF 4e-like domain-containing protein</fullName>
    </submittedName>
</protein>
<comment type="caution">
    <text evidence="1">The sequence shown here is derived from an EMBL/GenBank/DDBJ whole genome shotgun (WGS) entry which is preliminary data.</text>
</comment>
<gene>
    <name evidence="1" type="ORF">BDY19DRAFT_886962</name>
</gene>
<organism evidence="1 2">
    <name type="scientific">Irpex rosettiformis</name>
    <dbReference type="NCBI Taxonomy" id="378272"/>
    <lineage>
        <taxon>Eukaryota</taxon>
        <taxon>Fungi</taxon>
        <taxon>Dikarya</taxon>
        <taxon>Basidiomycota</taxon>
        <taxon>Agaricomycotina</taxon>
        <taxon>Agaricomycetes</taxon>
        <taxon>Polyporales</taxon>
        <taxon>Irpicaceae</taxon>
        <taxon>Irpex</taxon>
    </lineage>
</organism>
<keyword evidence="2" id="KW-1185">Reference proteome</keyword>